<dbReference type="GO" id="GO:0003677">
    <property type="term" value="F:DNA binding"/>
    <property type="evidence" value="ECO:0007669"/>
    <property type="project" value="InterPro"/>
</dbReference>
<keyword evidence="3" id="KW-1185">Reference proteome</keyword>
<sequence>MKLTAYEQGKKTPAELFPAPGSGPNAKPCPHINRRFNLSGEEKQRRRKVLAKALKKAGSISALSTAIGFRPMVIRNWDMAKHAIPDERLAVLERYLAGEVPHEAH</sequence>
<accession>A0A6I6SML8</accession>
<dbReference type="KEGG" id="htx:EKK97_13915"/>
<dbReference type="EMBL" id="CP035042">
    <property type="protein sequence ID" value="QHC50461.1"/>
    <property type="molecule type" value="Genomic_DNA"/>
</dbReference>
<gene>
    <name evidence="2" type="ORF">EKK97_13915</name>
</gene>
<dbReference type="AlphaFoldDB" id="A0A6I6SML8"/>
<name>A0A6I6SML8_9GAMM</name>
<dbReference type="InterPro" id="IPR010982">
    <property type="entry name" value="Lambda_DNA-bd_dom_sf"/>
</dbReference>
<dbReference type="Proteomes" id="UP000464013">
    <property type="component" value="Chromosome"/>
</dbReference>
<dbReference type="RefSeq" id="WP_159552729.1">
    <property type="nucleotide sequence ID" value="NZ_CP035042.1"/>
</dbReference>
<organism evidence="2 3">
    <name type="scientific">Billgrantia tianxiuensis</name>
    <dbReference type="NCBI Taxonomy" id="2497861"/>
    <lineage>
        <taxon>Bacteria</taxon>
        <taxon>Pseudomonadati</taxon>
        <taxon>Pseudomonadota</taxon>
        <taxon>Gammaproteobacteria</taxon>
        <taxon>Oceanospirillales</taxon>
        <taxon>Halomonadaceae</taxon>
        <taxon>Billgrantia</taxon>
    </lineage>
</organism>
<proteinExistence type="predicted"/>
<evidence type="ECO:0000313" key="2">
    <source>
        <dbReference type="EMBL" id="QHC50461.1"/>
    </source>
</evidence>
<dbReference type="Gene3D" id="1.10.260.40">
    <property type="entry name" value="lambda repressor-like DNA-binding domains"/>
    <property type="match status" value="1"/>
</dbReference>
<evidence type="ECO:0000313" key="3">
    <source>
        <dbReference type="Proteomes" id="UP000464013"/>
    </source>
</evidence>
<dbReference type="SUPFAM" id="SSF47413">
    <property type="entry name" value="lambda repressor-like DNA-binding domains"/>
    <property type="match status" value="1"/>
</dbReference>
<reference evidence="2 3" key="1">
    <citation type="submission" date="2019-01" db="EMBL/GenBank/DDBJ databases">
        <title>Complete genome of a denitifying bacterium Halomons sp. BC-M4-5.</title>
        <authorList>
            <person name="Wang L."/>
            <person name="Shao Z."/>
        </authorList>
    </citation>
    <scope>NUCLEOTIDE SEQUENCE [LARGE SCALE GENOMIC DNA]</scope>
    <source>
        <strain evidence="2 3">BC-M4-5</strain>
    </source>
</reference>
<evidence type="ECO:0000256" key="1">
    <source>
        <dbReference type="SAM" id="MobiDB-lite"/>
    </source>
</evidence>
<protein>
    <submittedName>
        <fullName evidence="2">Uncharacterized protein</fullName>
    </submittedName>
</protein>
<feature type="region of interest" description="Disordered" evidence="1">
    <location>
        <begin position="1"/>
        <end position="31"/>
    </location>
</feature>